<dbReference type="AlphaFoldDB" id="A0A9N9CL79"/>
<evidence type="ECO:0000259" key="3">
    <source>
        <dbReference type="SMART" id="SM00662"/>
    </source>
</evidence>
<protein>
    <submittedName>
        <fullName evidence="4">7540_t:CDS:1</fullName>
    </submittedName>
</protein>
<gene>
    <name evidence="4" type="ORF">AGERDE_LOCUS9334</name>
</gene>
<dbReference type="InterPro" id="IPR011262">
    <property type="entry name" value="DNA-dir_RNA_pol_insert"/>
</dbReference>
<evidence type="ECO:0000313" key="4">
    <source>
        <dbReference type="EMBL" id="CAG8605809.1"/>
    </source>
</evidence>
<keyword evidence="2" id="KW-0804">Transcription</keyword>
<evidence type="ECO:0000256" key="1">
    <source>
        <dbReference type="ARBA" id="ARBA00022478"/>
    </source>
</evidence>
<accession>A0A9N9CL79</accession>
<dbReference type="GO" id="GO:0006351">
    <property type="term" value="P:DNA-templated transcription"/>
    <property type="evidence" value="ECO:0007669"/>
    <property type="project" value="InterPro"/>
</dbReference>
<dbReference type="Gene3D" id="3.30.1360.10">
    <property type="entry name" value="RNA polymerase, RBP11-like subunit"/>
    <property type="match status" value="1"/>
</dbReference>
<proteinExistence type="predicted"/>
<name>A0A9N9CL79_9GLOM</name>
<dbReference type="OrthoDB" id="2370648at2759"/>
<dbReference type="SMART" id="SM00662">
    <property type="entry name" value="RPOLD"/>
    <property type="match status" value="1"/>
</dbReference>
<reference evidence="4" key="1">
    <citation type="submission" date="2021-06" db="EMBL/GenBank/DDBJ databases">
        <authorList>
            <person name="Kallberg Y."/>
            <person name="Tangrot J."/>
            <person name="Rosling A."/>
        </authorList>
    </citation>
    <scope>NUCLEOTIDE SEQUENCE</scope>
    <source>
        <strain evidence="4">MT106</strain>
    </source>
</reference>
<dbReference type="InterPro" id="IPR011263">
    <property type="entry name" value="DNA-dir_RNA_pol_RpoA/D/Rpb3"/>
</dbReference>
<dbReference type="Pfam" id="PF01000">
    <property type="entry name" value="RNA_pol_A_bac"/>
    <property type="match status" value="1"/>
</dbReference>
<sequence>MDLAELSSRAPSTNQRKTKIRALRSLTSTGTRILAPPRFRLLVSKLGLTFSTAPPKTVKKEEIVNQENPNNSIFVFRYLATGMGITVGNYLRRVLVDYLSGIAPCGVKITDKNGSAKSKFSTLVGVKEVVPELILNLKQMILAEKKKKTGIFCLEMSIENKAKSEKIITAGDFASEKDIEIKNPELYLATLAPNSSLEIQLYCQKNWGYHRAEEQKKEYFADEEDIISLDTDYSPIKGGRVNFQKKAVVVGLAKEKEELILTINTNGAIKPKKALGEALELSQELFAKIANLINKEKKEKIITEIK</sequence>
<dbReference type="GO" id="GO:0055029">
    <property type="term" value="C:nuclear DNA-directed RNA polymerase complex"/>
    <property type="evidence" value="ECO:0007669"/>
    <property type="project" value="UniProtKB-ARBA"/>
</dbReference>
<dbReference type="SUPFAM" id="SSF56553">
    <property type="entry name" value="Insert subdomain of RNA polymerase alpha subunit"/>
    <property type="match status" value="1"/>
</dbReference>
<dbReference type="SUPFAM" id="SSF55257">
    <property type="entry name" value="RBP11-like subunits of RNA polymerase"/>
    <property type="match status" value="1"/>
</dbReference>
<keyword evidence="5" id="KW-1185">Reference proteome</keyword>
<dbReference type="Gene3D" id="2.170.120.12">
    <property type="entry name" value="DNA-directed RNA polymerase, insert domain"/>
    <property type="match status" value="1"/>
</dbReference>
<dbReference type="InterPro" id="IPR036643">
    <property type="entry name" value="RNApol_insert_sf"/>
</dbReference>
<keyword evidence="1" id="KW-0240">DNA-directed RNA polymerase</keyword>
<dbReference type="Proteomes" id="UP000789831">
    <property type="component" value="Unassembled WGS sequence"/>
</dbReference>
<dbReference type="GO" id="GO:0046983">
    <property type="term" value="F:protein dimerization activity"/>
    <property type="evidence" value="ECO:0007669"/>
    <property type="project" value="InterPro"/>
</dbReference>
<dbReference type="InterPro" id="IPR036603">
    <property type="entry name" value="RBP11-like"/>
</dbReference>
<dbReference type="Pfam" id="PF01193">
    <property type="entry name" value="RNA_pol_L"/>
    <property type="match status" value="1"/>
</dbReference>
<feature type="domain" description="DNA-directed RNA polymerase RpoA/D/Rpb3-type" evidence="3">
    <location>
        <begin position="71"/>
        <end position="292"/>
    </location>
</feature>
<dbReference type="EMBL" id="CAJVPL010002291">
    <property type="protein sequence ID" value="CAG8605809.1"/>
    <property type="molecule type" value="Genomic_DNA"/>
</dbReference>
<organism evidence="4 5">
    <name type="scientific">Ambispora gerdemannii</name>
    <dbReference type="NCBI Taxonomy" id="144530"/>
    <lineage>
        <taxon>Eukaryota</taxon>
        <taxon>Fungi</taxon>
        <taxon>Fungi incertae sedis</taxon>
        <taxon>Mucoromycota</taxon>
        <taxon>Glomeromycotina</taxon>
        <taxon>Glomeromycetes</taxon>
        <taxon>Archaeosporales</taxon>
        <taxon>Ambisporaceae</taxon>
        <taxon>Ambispora</taxon>
    </lineage>
</organism>
<evidence type="ECO:0000256" key="2">
    <source>
        <dbReference type="ARBA" id="ARBA00023163"/>
    </source>
</evidence>
<comment type="caution">
    <text evidence="4">The sequence shown here is derived from an EMBL/GenBank/DDBJ whole genome shotgun (WGS) entry which is preliminary data.</text>
</comment>
<dbReference type="GO" id="GO:0003899">
    <property type="term" value="F:DNA-directed RNA polymerase activity"/>
    <property type="evidence" value="ECO:0007669"/>
    <property type="project" value="InterPro"/>
</dbReference>
<evidence type="ECO:0000313" key="5">
    <source>
        <dbReference type="Proteomes" id="UP000789831"/>
    </source>
</evidence>